<feature type="repeat" description="ANK" evidence="7">
    <location>
        <begin position="725"/>
        <end position="757"/>
    </location>
</feature>
<feature type="transmembrane region" description="Helical" evidence="9">
    <location>
        <begin position="1675"/>
        <end position="1701"/>
    </location>
</feature>
<feature type="compositionally biased region" description="Polar residues" evidence="8">
    <location>
        <begin position="1516"/>
        <end position="1525"/>
    </location>
</feature>
<keyword evidence="5 7" id="KW-0040">ANK repeat</keyword>
<protein>
    <recommendedName>
        <fullName evidence="10">Ion transport domain-containing protein</fullName>
    </recommendedName>
</protein>
<dbReference type="EMBL" id="BDGG01000005">
    <property type="protein sequence ID" value="GAU98765.1"/>
    <property type="molecule type" value="Genomic_DNA"/>
</dbReference>
<evidence type="ECO:0000256" key="3">
    <source>
        <dbReference type="ARBA" id="ARBA00022737"/>
    </source>
</evidence>
<feature type="repeat" description="ANK" evidence="7">
    <location>
        <begin position="233"/>
        <end position="265"/>
    </location>
</feature>
<keyword evidence="6 9" id="KW-0472">Membrane</keyword>
<dbReference type="InterPro" id="IPR002110">
    <property type="entry name" value="Ankyrin_rpt"/>
</dbReference>
<feature type="repeat" description="ANK" evidence="7">
    <location>
        <begin position="366"/>
        <end position="398"/>
    </location>
</feature>
<feature type="repeat" description="ANK" evidence="7">
    <location>
        <begin position="399"/>
        <end position="431"/>
    </location>
</feature>
<feature type="repeat" description="ANK" evidence="7">
    <location>
        <begin position="1044"/>
        <end position="1076"/>
    </location>
</feature>
<feature type="repeat" description="ANK" evidence="7">
    <location>
        <begin position="467"/>
        <end position="499"/>
    </location>
</feature>
<feature type="transmembrane region" description="Helical" evidence="9">
    <location>
        <begin position="1409"/>
        <end position="1431"/>
    </location>
</feature>
<proteinExistence type="predicted"/>
<dbReference type="STRING" id="947166.A0A1D1VD80"/>
<organism evidence="11 12">
    <name type="scientific">Ramazzottius varieornatus</name>
    <name type="common">Water bear</name>
    <name type="synonym">Tardigrade</name>
    <dbReference type="NCBI Taxonomy" id="947166"/>
    <lineage>
        <taxon>Eukaryota</taxon>
        <taxon>Metazoa</taxon>
        <taxon>Ecdysozoa</taxon>
        <taxon>Tardigrada</taxon>
        <taxon>Eutardigrada</taxon>
        <taxon>Parachela</taxon>
        <taxon>Hypsibioidea</taxon>
        <taxon>Ramazzottiidae</taxon>
        <taxon>Ramazzottius</taxon>
    </lineage>
</organism>
<dbReference type="InterPro" id="IPR005821">
    <property type="entry name" value="Ion_trans_dom"/>
</dbReference>
<feature type="repeat" description="ANK" evidence="7">
    <location>
        <begin position="266"/>
        <end position="298"/>
    </location>
</feature>
<evidence type="ECO:0000256" key="4">
    <source>
        <dbReference type="ARBA" id="ARBA00022989"/>
    </source>
</evidence>
<feature type="transmembrane region" description="Helical" evidence="9">
    <location>
        <begin position="1367"/>
        <end position="1388"/>
    </location>
</feature>
<dbReference type="PANTHER" id="PTHR24198">
    <property type="entry name" value="ANKYRIN REPEAT AND PROTEIN KINASE DOMAIN-CONTAINING PROTEIN"/>
    <property type="match status" value="1"/>
</dbReference>
<feature type="domain" description="Ion transport" evidence="10">
    <location>
        <begin position="1286"/>
        <end position="1711"/>
    </location>
</feature>
<dbReference type="PRINTS" id="PR01415">
    <property type="entry name" value="ANKYRIN"/>
</dbReference>
<feature type="repeat" description="ANK" evidence="7">
    <location>
        <begin position="691"/>
        <end position="714"/>
    </location>
</feature>
<feature type="repeat" description="ANK" evidence="7">
    <location>
        <begin position="625"/>
        <end position="657"/>
    </location>
</feature>
<feature type="repeat" description="ANK" evidence="7">
    <location>
        <begin position="829"/>
        <end position="861"/>
    </location>
</feature>
<reference evidence="11 12" key="1">
    <citation type="journal article" date="2016" name="Nat. Commun.">
        <title>Extremotolerant tardigrade genome and improved radiotolerance of human cultured cells by tardigrade-unique protein.</title>
        <authorList>
            <person name="Hashimoto T."/>
            <person name="Horikawa D.D."/>
            <person name="Saito Y."/>
            <person name="Kuwahara H."/>
            <person name="Kozuka-Hata H."/>
            <person name="Shin-I T."/>
            <person name="Minakuchi Y."/>
            <person name="Ohishi K."/>
            <person name="Motoyama A."/>
            <person name="Aizu T."/>
            <person name="Enomoto A."/>
            <person name="Kondo K."/>
            <person name="Tanaka S."/>
            <person name="Hara Y."/>
            <person name="Koshikawa S."/>
            <person name="Sagara H."/>
            <person name="Miura T."/>
            <person name="Yokobori S."/>
            <person name="Miyagawa K."/>
            <person name="Suzuki Y."/>
            <person name="Kubo T."/>
            <person name="Oyama M."/>
            <person name="Kohara Y."/>
            <person name="Fujiyama A."/>
            <person name="Arakawa K."/>
            <person name="Katayama T."/>
            <person name="Toyoda A."/>
            <person name="Kunieda T."/>
        </authorList>
    </citation>
    <scope>NUCLEOTIDE SEQUENCE [LARGE SCALE GENOMIC DNA]</scope>
    <source>
        <strain evidence="11 12">YOKOZUNA-1</strain>
    </source>
</reference>
<feature type="repeat" description="ANK" evidence="7">
    <location>
        <begin position="942"/>
        <end position="964"/>
    </location>
</feature>
<dbReference type="GO" id="GO:0005216">
    <property type="term" value="F:monoatomic ion channel activity"/>
    <property type="evidence" value="ECO:0007669"/>
    <property type="project" value="InterPro"/>
</dbReference>
<dbReference type="GO" id="GO:0016020">
    <property type="term" value="C:membrane"/>
    <property type="evidence" value="ECO:0007669"/>
    <property type="project" value="UniProtKB-SubCell"/>
</dbReference>
<dbReference type="Gene3D" id="1.25.40.20">
    <property type="entry name" value="Ankyrin repeat-containing domain"/>
    <property type="match status" value="8"/>
</dbReference>
<feature type="repeat" description="ANK" evidence="7">
    <location>
        <begin position="895"/>
        <end position="916"/>
    </location>
</feature>
<dbReference type="Pfam" id="PF00023">
    <property type="entry name" value="Ank"/>
    <property type="match status" value="1"/>
</dbReference>
<feature type="repeat" description="ANK" evidence="7">
    <location>
        <begin position="333"/>
        <end position="365"/>
    </location>
</feature>
<feature type="repeat" description="ANK" evidence="7">
    <location>
        <begin position="125"/>
        <end position="157"/>
    </location>
</feature>
<dbReference type="PROSITE" id="PS50088">
    <property type="entry name" value="ANK_REPEAT"/>
    <property type="match status" value="18"/>
</dbReference>
<evidence type="ECO:0000259" key="10">
    <source>
        <dbReference type="Pfam" id="PF00520"/>
    </source>
</evidence>
<evidence type="ECO:0000256" key="7">
    <source>
        <dbReference type="PROSITE-ProRule" id="PRU00023"/>
    </source>
</evidence>
<feature type="repeat" description="ANK" evidence="7">
    <location>
        <begin position="500"/>
        <end position="522"/>
    </location>
</feature>
<gene>
    <name evidence="11" type="primary">RvY_09868-1</name>
    <name evidence="11" type="synonym">RvY_09868.1</name>
    <name evidence="11" type="ORF">RvY_09868</name>
</gene>
<evidence type="ECO:0000256" key="1">
    <source>
        <dbReference type="ARBA" id="ARBA00004141"/>
    </source>
</evidence>
<feature type="transmembrane region" description="Helical" evidence="9">
    <location>
        <begin position="1308"/>
        <end position="1325"/>
    </location>
</feature>
<dbReference type="OrthoDB" id="195446at2759"/>
<dbReference type="SMART" id="SM00248">
    <property type="entry name" value="ANK"/>
    <property type="match status" value="29"/>
</dbReference>
<evidence type="ECO:0000256" key="5">
    <source>
        <dbReference type="ARBA" id="ARBA00023043"/>
    </source>
</evidence>
<feature type="region of interest" description="Disordered" evidence="8">
    <location>
        <begin position="1461"/>
        <end position="1613"/>
    </location>
</feature>
<name>A0A1D1VD80_RAMVA</name>
<feature type="transmembrane region" description="Helical" evidence="9">
    <location>
        <begin position="1273"/>
        <end position="1293"/>
    </location>
</feature>
<keyword evidence="12" id="KW-1185">Reference proteome</keyword>
<dbReference type="PANTHER" id="PTHR24198:SF165">
    <property type="entry name" value="ANKYRIN REPEAT-CONTAINING PROTEIN-RELATED"/>
    <property type="match status" value="1"/>
</dbReference>
<feature type="compositionally biased region" description="Basic and acidic residues" evidence="8">
    <location>
        <begin position="1543"/>
        <end position="1552"/>
    </location>
</feature>
<feature type="repeat" description="ANK" evidence="7">
    <location>
        <begin position="658"/>
        <end position="690"/>
    </location>
</feature>
<feature type="repeat" description="ANK" evidence="7">
    <location>
        <begin position="433"/>
        <end position="466"/>
    </location>
</feature>
<accession>A0A1D1VD80</accession>
<dbReference type="Pfam" id="PF12796">
    <property type="entry name" value="Ank_2"/>
    <property type="match status" value="8"/>
</dbReference>
<sequence length="1828" mass="199372">MAFREDFGFTTPESPKIEPPDLLDFSLVVDDIPLASRVYEPDIGAALLANASAQRWDFVDRTIRLFEKSVLHADGNAEFIRNALNYADQNGSGNFLLLHLVEHNKRNLVERCINLGADVLKQATDGTAAIHIAASHSKLEMILDLFRHGADPMVQGGVKTQLPLHMACMRKYGALPTVQLLLENSQEDGRLTEDADGFTPLWRGVQAVNIPVIKELLKEHSYQQLALQNPVHKNDTVAHYALTLNQTTVFFILLEEGAPANIQNNDQQTLLHLAVLHGNSEAVEYLRARSADTMLLDRYERSPIADAVERGDHKIIESLISAYPESIRYRTKDGSTLCHLAALSGHPETVILLLSHGVYLHMPNKFGAVALHAASRAGHAGVVKALLKRGAKIDAQTKDGYTSLHIAIEYGKFRCVEVLIGDGASVHIKGGKAGETPLIIASRVPNSEQSVDLLIKSGAQVNARMTNGETALMVASRAGSLNMAALLMKNGAEASLANDNGETALHGAVRSNNYELCRTLLEYIAVKHGADVPATIVNLQNLEGETCVHYAAELISPVEDNGRSSRDMMLLMLRYGGEVHLQTKLTYETPLMYAARAGNNPALKDIFTALPPAKIQYALGRQSKIGWTAVHAATDMGLHETVKLLLKNNARIDVFDDQGKAALHIAAENGFVEILDLLLRSKAFVNSKTRSGFSALHLATMKGHTEMIHLLVEKHHAAVDVMSMLRQTPLHLAAKYKQPAIFQLLLQLGADPNIQDQNGQTPLFLATALDSVDVVALVLNSDSSNPLMRVDSQGLNVAHLAAKNGAAQVMDLLLERFPLQVISSQVESTEMKVVHFAAAEGHGEVLGKLVDAGASVSDEDKDGMNAVMHAAKNGHLTVLDVLQDRVSWNGRSIKTGLTALHLAAFWGEAETVQELLTKVAPGEKTAKPTVETATVRLTETEAGLTAVHFAAKAGHDNVVRLLLNYPQVELEARGEITGYTPLHMVALGGSIPPAVLLIAKSEACLSSVDKRGRNAMLVAAAHGKKDLCLYLISQGIDINAVDALGWSAVHHAAANSHLDVVKALVEQGADPQILSNDDKSPLAFAASSGNIGILNYLFSTRLNFEQLIQDHTFLVNLMQCAKPLNQLPLETFVVNTNSPVEAALQLTSFYRTMAVHDRARALDLEYAARYCETLANRLLTLACSRTKHPEVIFQSVDSKGETLLDLILDGQHKVVASLTDVQKHIMNLWKGGLELSDLQTFFIIIMFLVLPPTWITYNLPFKHRFKHIPLFRLLSNLAGSILFIVLLVFTFLTPNERLYERKSMAPNVQEWILIVWLVGLVLHEFTRKEERTGFGRLQLFVIILCVIGFIIQISAIPFPNSTQVTLLYIRAQFFATASLLSHIQLLSYMAFHRLFGPLSIVIGEIFRDLITFLVLLGCFLLGFTFAFSALYSEVYKAGQVAHRHHGGPLLFDATTAATSQHGPALAASHQEPHGRASVARDTSRLSAEDGLVGSPPGATATDEAQAHHKRPKRQVSHSAPQSGSHGTIAAHPSTGHVSPVKAGHQEPNHEPAAHGSENPSHGAEDAGHGTASGHSGQAEHGQGGHGGGHEGSHGGAGEHGGGEEHEDNGFWPEAHFVYPGPGPILNRVGDPVVSLEYMIWGIWMLIDPMENPTEESYRSLHPLPLQDQIPNAGNVWLRILVGVYLFVVWVVLLKLFIAMMVDSYERIKRSSDTEWRYGRARLIFGLSISEGTPAPLNLVSYAVNGVRYLYSKYCDSSAIVSASTSRTASGLDRRTSSRLSSNLSTGKPTAVKEIVDVIDWKDVVRIYNNQNKREMQQGEDTAEFAGQI</sequence>
<keyword evidence="2 9" id="KW-0812">Transmembrane</keyword>
<evidence type="ECO:0000256" key="2">
    <source>
        <dbReference type="ARBA" id="ARBA00022692"/>
    </source>
</evidence>
<keyword evidence="3" id="KW-0677">Repeat</keyword>
<dbReference type="InterPro" id="IPR036770">
    <property type="entry name" value="Ankyrin_rpt-contain_sf"/>
</dbReference>
<dbReference type="PROSITE" id="PS50297">
    <property type="entry name" value="ANK_REP_REGION"/>
    <property type="match status" value="16"/>
</dbReference>
<evidence type="ECO:0000313" key="11">
    <source>
        <dbReference type="EMBL" id="GAU98765.1"/>
    </source>
</evidence>
<dbReference type="Proteomes" id="UP000186922">
    <property type="component" value="Unassembled WGS sequence"/>
</dbReference>
<feature type="transmembrane region" description="Helical" evidence="9">
    <location>
        <begin position="1241"/>
        <end position="1261"/>
    </location>
</feature>
<feature type="repeat" description="ANK" evidence="7">
    <location>
        <begin position="1011"/>
        <end position="1043"/>
    </location>
</feature>
<comment type="subcellular location">
    <subcellularLocation>
        <location evidence="1">Membrane</location>
        <topology evidence="1">Multi-pass membrane protein</topology>
    </subcellularLocation>
</comment>
<feature type="transmembrane region" description="Helical" evidence="9">
    <location>
        <begin position="1337"/>
        <end position="1355"/>
    </location>
</feature>
<evidence type="ECO:0000313" key="12">
    <source>
        <dbReference type="Proteomes" id="UP000186922"/>
    </source>
</evidence>
<evidence type="ECO:0000256" key="9">
    <source>
        <dbReference type="SAM" id="Phobius"/>
    </source>
</evidence>
<keyword evidence="4 9" id="KW-1133">Transmembrane helix</keyword>
<evidence type="ECO:0000256" key="8">
    <source>
        <dbReference type="SAM" id="MobiDB-lite"/>
    </source>
</evidence>
<dbReference type="Pfam" id="PF00520">
    <property type="entry name" value="Ion_trans"/>
    <property type="match status" value="1"/>
</dbReference>
<dbReference type="SUPFAM" id="SSF48403">
    <property type="entry name" value="Ankyrin repeat"/>
    <property type="match status" value="4"/>
</dbReference>
<evidence type="ECO:0000256" key="6">
    <source>
        <dbReference type="ARBA" id="ARBA00023136"/>
    </source>
</evidence>
<comment type="caution">
    <text evidence="11">The sequence shown here is derived from an EMBL/GenBank/DDBJ whole genome shotgun (WGS) entry which is preliminary data.</text>
</comment>